<dbReference type="InterPro" id="IPR000357">
    <property type="entry name" value="HEAT"/>
</dbReference>
<evidence type="ECO:0000313" key="5">
    <source>
        <dbReference type="EMBL" id="KXS18581.1"/>
    </source>
</evidence>
<dbReference type="InterPro" id="IPR016024">
    <property type="entry name" value="ARM-type_fold"/>
</dbReference>
<dbReference type="InterPro" id="IPR011989">
    <property type="entry name" value="ARM-like"/>
</dbReference>
<proteinExistence type="predicted"/>
<keyword evidence="2" id="KW-0677">Repeat</keyword>
<dbReference type="PANTHER" id="PTHR20938:SF0">
    <property type="entry name" value="INTEGRATOR COMPLEX SUBUNIT 4"/>
    <property type="match status" value="1"/>
</dbReference>
<dbReference type="EMBL" id="KQ965741">
    <property type="protein sequence ID" value="KXS18581.1"/>
    <property type="molecule type" value="Genomic_DNA"/>
</dbReference>
<sequence>MRDDCDDVRMAAASFACSLAVNPRNILQPYPTILLPKSSHTTPPLFVNVVFLDVSLLITDHKPEVRLHIATLLRKFVSADPEWLALGLVKEALGGRQGNQHAQGKFHRQPKKARLANAVPSYAAIRSIGDAHLALVDPDSLGAFVHGLEDEVSAVREAAMDSLRHLTSVHTPLLPLSLPHLLALLNDDIPLVRKAACSAINLCAGGVMLTLESYNGALCALSDANHAVRGAAREMIGSLKLPSEGGIDALLLAADVAITRHPDEAQEVRRCLAAAGRSAWEVIEDSIEKLMGVEGVFVVKERRLDDAGHIARLCLISGAASVERRVLLKVPLYANAHLEHHCGIEPAGFPKIELENVESLSSVIDALIDQDDSDDLDLKRDYLADVVNRFTAEYEHSSSPKARETLAEVFAHNLATLSSSLPQALRGYCDVLRGYLQCCAIVEQLKEASFQFNPTTALRLCSKLVTTSYSMQFGTDGHTERGMVEMGMLRCFAHGVWCAMRVNERCPKGPSTRHLFSILCCRQERIRKALARLGDPSYKSLRVPEWSANIEEPNLILEWCTEMILNFVPPLPPTLIDPRNKPPLRTLSAKIVRPKNNADNPFQCPASLPFQVEMGAVINASSTSLASIVVEYQLPDGVLQWFKPHLADFTEISERKYKLKTMIPFVVGTWSDPAPICVWVSRTFTPDAVLPDIVMMNWSKQTSNQTLEATVRISTQGCVFWVHPKPVW</sequence>
<reference evidence="5 6" key="1">
    <citation type="journal article" date="2015" name="Genome Biol. Evol.">
        <title>Phylogenomic analyses indicate that early fungi evolved digesting cell walls of algal ancestors of land plants.</title>
        <authorList>
            <person name="Chang Y."/>
            <person name="Wang S."/>
            <person name="Sekimoto S."/>
            <person name="Aerts A.L."/>
            <person name="Choi C."/>
            <person name="Clum A."/>
            <person name="LaButti K.M."/>
            <person name="Lindquist E.A."/>
            <person name="Yee Ngan C."/>
            <person name="Ohm R.A."/>
            <person name="Salamov A.A."/>
            <person name="Grigoriev I.V."/>
            <person name="Spatafora J.W."/>
            <person name="Berbee M.L."/>
        </authorList>
    </citation>
    <scope>NUCLEOTIDE SEQUENCE [LARGE SCALE GENOMIC DNA]</scope>
    <source>
        <strain evidence="5 6">JEL478</strain>
    </source>
</reference>
<keyword evidence="3" id="KW-0539">Nucleus</keyword>
<protein>
    <recommendedName>
        <fullName evidence="4">Integrator complex subunit 4/Protein SIEL C-terminal Ig-like domain-containing protein</fullName>
    </recommendedName>
</protein>
<dbReference type="Gene3D" id="1.25.10.10">
    <property type="entry name" value="Leucine-rich Repeat Variant"/>
    <property type="match status" value="1"/>
</dbReference>
<dbReference type="InterPro" id="IPR057412">
    <property type="entry name" value="INTS4_C"/>
</dbReference>
<feature type="domain" description="Integrator complex subunit 4/Protein SIEL C-terminal Ig-like" evidence="4">
    <location>
        <begin position="590"/>
        <end position="726"/>
    </location>
</feature>
<dbReference type="Pfam" id="PF02985">
    <property type="entry name" value="HEAT"/>
    <property type="match status" value="1"/>
</dbReference>
<organism evidence="5 6">
    <name type="scientific">Gonapodya prolifera (strain JEL478)</name>
    <name type="common">Monoblepharis prolifera</name>
    <dbReference type="NCBI Taxonomy" id="1344416"/>
    <lineage>
        <taxon>Eukaryota</taxon>
        <taxon>Fungi</taxon>
        <taxon>Fungi incertae sedis</taxon>
        <taxon>Chytridiomycota</taxon>
        <taxon>Chytridiomycota incertae sedis</taxon>
        <taxon>Monoblepharidomycetes</taxon>
        <taxon>Monoblepharidales</taxon>
        <taxon>Gonapodyaceae</taxon>
        <taxon>Gonapodya</taxon>
    </lineage>
</organism>
<accession>A0A139AP98</accession>
<dbReference type="AlphaFoldDB" id="A0A139AP98"/>
<dbReference type="OrthoDB" id="18190at2759"/>
<dbReference type="GO" id="GO:0005634">
    <property type="term" value="C:nucleus"/>
    <property type="evidence" value="ECO:0007669"/>
    <property type="project" value="UniProtKB-SubCell"/>
</dbReference>
<keyword evidence="6" id="KW-1185">Reference proteome</keyword>
<dbReference type="PANTHER" id="PTHR20938">
    <property type="entry name" value="INTEGRATOR COMPLEX SUBUNIT 4"/>
    <property type="match status" value="1"/>
</dbReference>
<gene>
    <name evidence="5" type="ORF">M427DRAFT_152993</name>
</gene>
<evidence type="ECO:0000313" key="6">
    <source>
        <dbReference type="Proteomes" id="UP000070544"/>
    </source>
</evidence>
<name>A0A139AP98_GONPJ</name>
<evidence type="ECO:0000259" key="4">
    <source>
        <dbReference type="Pfam" id="PF25458"/>
    </source>
</evidence>
<evidence type="ECO:0000256" key="1">
    <source>
        <dbReference type="ARBA" id="ARBA00004123"/>
    </source>
</evidence>
<dbReference type="SUPFAM" id="SSF48371">
    <property type="entry name" value="ARM repeat"/>
    <property type="match status" value="1"/>
</dbReference>
<dbReference type="Pfam" id="PF25458">
    <property type="entry name" value="INTS4_C"/>
    <property type="match status" value="1"/>
</dbReference>
<dbReference type="STRING" id="1344416.A0A139AP98"/>
<evidence type="ECO:0000256" key="2">
    <source>
        <dbReference type="ARBA" id="ARBA00022737"/>
    </source>
</evidence>
<dbReference type="Proteomes" id="UP000070544">
    <property type="component" value="Unassembled WGS sequence"/>
</dbReference>
<evidence type="ECO:0000256" key="3">
    <source>
        <dbReference type="ARBA" id="ARBA00023242"/>
    </source>
</evidence>
<comment type="subcellular location">
    <subcellularLocation>
        <location evidence="1">Nucleus</location>
    </subcellularLocation>
</comment>